<organism evidence="9 10">
    <name type="scientific">Candidatus Ruania gallistercoris</name>
    <dbReference type="NCBI Taxonomy" id="2838746"/>
    <lineage>
        <taxon>Bacteria</taxon>
        <taxon>Bacillati</taxon>
        <taxon>Actinomycetota</taxon>
        <taxon>Actinomycetes</taxon>
        <taxon>Micrococcales</taxon>
        <taxon>Ruaniaceae</taxon>
        <taxon>Ruania</taxon>
    </lineage>
</organism>
<evidence type="ECO:0000256" key="5">
    <source>
        <dbReference type="ARBA" id="ARBA00022989"/>
    </source>
</evidence>
<evidence type="ECO:0000256" key="2">
    <source>
        <dbReference type="ARBA" id="ARBA00022448"/>
    </source>
</evidence>
<gene>
    <name evidence="9" type="ORF">H9815_04865</name>
</gene>
<dbReference type="GO" id="GO:0055085">
    <property type="term" value="P:transmembrane transport"/>
    <property type="evidence" value="ECO:0007669"/>
    <property type="project" value="InterPro"/>
</dbReference>
<dbReference type="InterPro" id="IPR051393">
    <property type="entry name" value="ABC_transporter_permease"/>
</dbReference>
<feature type="transmembrane region" description="Helical" evidence="7">
    <location>
        <begin position="270"/>
        <end position="291"/>
    </location>
</feature>
<feature type="transmembrane region" description="Helical" evidence="7">
    <location>
        <begin position="76"/>
        <end position="102"/>
    </location>
</feature>
<dbReference type="InterPro" id="IPR035906">
    <property type="entry name" value="MetI-like_sf"/>
</dbReference>
<keyword evidence="3" id="KW-1003">Cell membrane</keyword>
<dbReference type="PANTHER" id="PTHR30193:SF41">
    <property type="entry name" value="DIACETYLCHITOBIOSE UPTAKE SYSTEM PERMEASE PROTEIN NGCF"/>
    <property type="match status" value="1"/>
</dbReference>
<dbReference type="EMBL" id="DXBY01000078">
    <property type="protein sequence ID" value="HIZ35086.1"/>
    <property type="molecule type" value="Genomic_DNA"/>
</dbReference>
<dbReference type="GO" id="GO:0005886">
    <property type="term" value="C:plasma membrane"/>
    <property type="evidence" value="ECO:0007669"/>
    <property type="project" value="UniProtKB-SubCell"/>
</dbReference>
<dbReference type="AlphaFoldDB" id="A0A9D2ED07"/>
<comment type="subcellular location">
    <subcellularLocation>
        <location evidence="1 7">Cell membrane</location>
        <topology evidence="1 7">Multi-pass membrane protein</topology>
    </subcellularLocation>
</comment>
<dbReference type="Proteomes" id="UP000824037">
    <property type="component" value="Unassembled WGS sequence"/>
</dbReference>
<name>A0A9D2ED07_9MICO</name>
<sequence>MVARSRAARGREMLGSLVMTVPAAAVYIGLLVVPVGFAVYYSFTSYNGIPSQAPEWIGWDNYLRIITDPIDEMRPAVVVTAAVALIGAFLVNAIALGLALLLQRTNRFNTFARAVMFYPHVLSALIVGFLWQAILGPQGAVNNILSGAGADTLPFLSDPTWALATMIGVIVWGQFGVQLVLYLAGLQAVSAELQEAARIDGANRVQVFRHVTWPALAPTVTVTIVTSILSLLKVYDVVLGLTNGGPGDATQTWAYEILAVSFANNKVGLASAQAVLLILVAGLLSFTIIALRRRAESGAEALS</sequence>
<dbReference type="InterPro" id="IPR000515">
    <property type="entry name" value="MetI-like"/>
</dbReference>
<feature type="transmembrane region" description="Helical" evidence="7">
    <location>
        <begin position="207"/>
        <end position="232"/>
    </location>
</feature>
<keyword evidence="5 7" id="KW-1133">Transmembrane helix</keyword>
<evidence type="ECO:0000259" key="8">
    <source>
        <dbReference type="PROSITE" id="PS50928"/>
    </source>
</evidence>
<evidence type="ECO:0000256" key="7">
    <source>
        <dbReference type="RuleBase" id="RU363032"/>
    </source>
</evidence>
<comment type="caution">
    <text evidence="9">The sequence shown here is derived from an EMBL/GenBank/DDBJ whole genome shotgun (WGS) entry which is preliminary data.</text>
</comment>
<evidence type="ECO:0000256" key="1">
    <source>
        <dbReference type="ARBA" id="ARBA00004651"/>
    </source>
</evidence>
<comment type="similarity">
    <text evidence="7">Belongs to the binding-protein-dependent transport system permease family.</text>
</comment>
<evidence type="ECO:0000256" key="3">
    <source>
        <dbReference type="ARBA" id="ARBA00022475"/>
    </source>
</evidence>
<dbReference type="PANTHER" id="PTHR30193">
    <property type="entry name" value="ABC TRANSPORTER PERMEASE PROTEIN"/>
    <property type="match status" value="1"/>
</dbReference>
<keyword evidence="2 7" id="KW-0813">Transport</keyword>
<feature type="transmembrane region" description="Helical" evidence="7">
    <location>
        <begin position="21"/>
        <end position="43"/>
    </location>
</feature>
<evidence type="ECO:0000256" key="4">
    <source>
        <dbReference type="ARBA" id="ARBA00022692"/>
    </source>
</evidence>
<dbReference type="CDD" id="cd06261">
    <property type="entry name" value="TM_PBP2"/>
    <property type="match status" value="1"/>
</dbReference>
<evidence type="ECO:0000313" key="9">
    <source>
        <dbReference type="EMBL" id="HIZ35086.1"/>
    </source>
</evidence>
<dbReference type="Pfam" id="PF00528">
    <property type="entry name" value="BPD_transp_1"/>
    <property type="match status" value="1"/>
</dbReference>
<feature type="domain" description="ABC transmembrane type-1" evidence="8">
    <location>
        <begin position="77"/>
        <end position="288"/>
    </location>
</feature>
<feature type="transmembrane region" description="Helical" evidence="7">
    <location>
        <begin position="114"/>
        <end position="134"/>
    </location>
</feature>
<keyword evidence="4 7" id="KW-0812">Transmembrane</keyword>
<reference evidence="9" key="1">
    <citation type="journal article" date="2021" name="PeerJ">
        <title>Extensive microbial diversity within the chicken gut microbiome revealed by metagenomics and culture.</title>
        <authorList>
            <person name="Gilroy R."/>
            <person name="Ravi A."/>
            <person name="Getino M."/>
            <person name="Pursley I."/>
            <person name="Horton D.L."/>
            <person name="Alikhan N.F."/>
            <person name="Baker D."/>
            <person name="Gharbi K."/>
            <person name="Hall N."/>
            <person name="Watson M."/>
            <person name="Adriaenssens E.M."/>
            <person name="Foster-Nyarko E."/>
            <person name="Jarju S."/>
            <person name="Secka A."/>
            <person name="Antonio M."/>
            <person name="Oren A."/>
            <person name="Chaudhuri R.R."/>
            <person name="La Ragione R."/>
            <person name="Hildebrand F."/>
            <person name="Pallen M.J."/>
        </authorList>
    </citation>
    <scope>NUCLEOTIDE SEQUENCE</scope>
    <source>
        <strain evidence="9">ChiGjej4B4-7305</strain>
    </source>
</reference>
<keyword evidence="6 7" id="KW-0472">Membrane</keyword>
<reference evidence="9" key="2">
    <citation type="submission" date="2021-04" db="EMBL/GenBank/DDBJ databases">
        <authorList>
            <person name="Gilroy R."/>
        </authorList>
    </citation>
    <scope>NUCLEOTIDE SEQUENCE</scope>
    <source>
        <strain evidence="9">ChiGjej4B4-7305</strain>
    </source>
</reference>
<evidence type="ECO:0000313" key="10">
    <source>
        <dbReference type="Proteomes" id="UP000824037"/>
    </source>
</evidence>
<dbReference type="Gene3D" id="1.10.3720.10">
    <property type="entry name" value="MetI-like"/>
    <property type="match status" value="1"/>
</dbReference>
<feature type="transmembrane region" description="Helical" evidence="7">
    <location>
        <begin position="161"/>
        <end position="186"/>
    </location>
</feature>
<proteinExistence type="inferred from homology"/>
<protein>
    <submittedName>
        <fullName evidence="9">Sugar ABC transporter permease</fullName>
    </submittedName>
</protein>
<dbReference type="PROSITE" id="PS50928">
    <property type="entry name" value="ABC_TM1"/>
    <property type="match status" value="1"/>
</dbReference>
<evidence type="ECO:0000256" key="6">
    <source>
        <dbReference type="ARBA" id="ARBA00023136"/>
    </source>
</evidence>
<accession>A0A9D2ED07</accession>
<dbReference type="SUPFAM" id="SSF161098">
    <property type="entry name" value="MetI-like"/>
    <property type="match status" value="1"/>
</dbReference>